<feature type="region of interest" description="Disordered" evidence="11">
    <location>
        <begin position="455"/>
        <end position="474"/>
    </location>
</feature>
<dbReference type="SMART" id="SM00388">
    <property type="entry name" value="HisKA"/>
    <property type="match status" value="1"/>
</dbReference>
<keyword evidence="4" id="KW-0597">Phosphoprotein</keyword>
<dbReference type="PRINTS" id="PR00344">
    <property type="entry name" value="BCTRLSENSOR"/>
</dbReference>
<dbReference type="PROSITE" id="PS50109">
    <property type="entry name" value="HIS_KIN"/>
    <property type="match status" value="1"/>
</dbReference>
<keyword evidence="6 12" id="KW-0812">Transmembrane</keyword>
<dbReference type="Gene3D" id="1.10.287.130">
    <property type="match status" value="1"/>
</dbReference>
<dbReference type="EC" id="2.7.13.3" evidence="3"/>
<dbReference type="InterPro" id="IPR005467">
    <property type="entry name" value="His_kinase_dom"/>
</dbReference>
<evidence type="ECO:0000313" key="15">
    <source>
        <dbReference type="EMBL" id="GHC53173.1"/>
    </source>
</evidence>
<dbReference type="GO" id="GO:0005886">
    <property type="term" value="C:plasma membrane"/>
    <property type="evidence" value="ECO:0007669"/>
    <property type="project" value="TreeGrafter"/>
</dbReference>
<dbReference type="InterPro" id="IPR036890">
    <property type="entry name" value="HATPase_C_sf"/>
</dbReference>
<evidence type="ECO:0000256" key="4">
    <source>
        <dbReference type="ARBA" id="ARBA00022553"/>
    </source>
</evidence>
<dbReference type="GO" id="GO:0000155">
    <property type="term" value="F:phosphorelay sensor kinase activity"/>
    <property type="evidence" value="ECO:0007669"/>
    <property type="project" value="InterPro"/>
</dbReference>
<reference evidence="15" key="2">
    <citation type="submission" date="2020-09" db="EMBL/GenBank/DDBJ databases">
        <authorList>
            <person name="Sun Q."/>
            <person name="Kim S."/>
        </authorList>
    </citation>
    <scope>NUCLEOTIDE SEQUENCE</scope>
    <source>
        <strain evidence="15">KCTC 12988</strain>
    </source>
</reference>
<evidence type="ECO:0000259" key="14">
    <source>
        <dbReference type="PROSITE" id="PS50885"/>
    </source>
</evidence>
<keyword evidence="8 12" id="KW-1133">Transmembrane helix</keyword>
<evidence type="ECO:0000256" key="2">
    <source>
        <dbReference type="ARBA" id="ARBA00004370"/>
    </source>
</evidence>
<comment type="catalytic activity">
    <reaction evidence="1">
        <text>ATP + protein L-histidine = ADP + protein N-phospho-L-histidine.</text>
        <dbReference type="EC" id="2.7.13.3"/>
    </reaction>
</comment>
<dbReference type="InterPro" id="IPR003660">
    <property type="entry name" value="HAMP_dom"/>
</dbReference>
<protein>
    <recommendedName>
        <fullName evidence="3">histidine kinase</fullName>
        <ecNumber evidence="3">2.7.13.3</ecNumber>
    </recommendedName>
</protein>
<dbReference type="SUPFAM" id="SSF47384">
    <property type="entry name" value="Homodimeric domain of signal transducing histidine kinase"/>
    <property type="match status" value="1"/>
</dbReference>
<comment type="subcellular location">
    <subcellularLocation>
        <location evidence="2">Membrane</location>
    </subcellularLocation>
</comment>
<dbReference type="SMART" id="SM00387">
    <property type="entry name" value="HATPase_c"/>
    <property type="match status" value="1"/>
</dbReference>
<keyword evidence="5" id="KW-0808">Transferase</keyword>
<dbReference type="Gene3D" id="6.10.340.10">
    <property type="match status" value="1"/>
</dbReference>
<dbReference type="PANTHER" id="PTHR45436">
    <property type="entry name" value="SENSOR HISTIDINE KINASE YKOH"/>
    <property type="match status" value="1"/>
</dbReference>
<dbReference type="CDD" id="cd06225">
    <property type="entry name" value="HAMP"/>
    <property type="match status" value="1"/>
</dbReference>
<keyword evidence="10 12" id="KW-0472">Membrane</keyword>
<dbReference type="PROSITE" id="PS51257">
    <property type="entry name" value="PROKAR_LIPOPROTEIN"/>
    <property type="match status" value="1"/>
</dbReference>
<evidence type="ECO:0000256" key="5">
    <source>
        <dbReference type="ARBA" id="ARBA00022679"/>
    </source>
</evidence>
<evidence type="ECO:0000256" key="9">
    <source>
        <dbReference type="ARBA" id="ARBA00023012"/>
    </source>
</evidence>
<dbReference type="EMBL" id="BMXI01000007">
    <property type="protein sequence ID" value="GHC53173.1"/>
    <property type="molecule type" value="Genomic_DNA"/>
</dbReference>
<evidence type="ECO:0000313" key="16">
    <source>
        <dbReference type="Proteomes" id="UP000644507"/>
    </source>
</evidence>
<dbReference type="SUPFAM" id="SSF158472">
    <property type="entry name" value="HAMP domain-like"/>
    <property type="match status" value="1"/>
</dbReference>
<dbReference type="InterPro" id="IPR050428">
    <property type="entry name" value="TCS_sensor_his_kinase"/>
</dbReference>
<sequence>MKIPLHSLRWRLQLWHALISLVLIVAACLLADRLVTRERFEGIKRELFDFERSFFTHGLADHRPNDSKDTPPTLQMIKQALQDFSLSKEAAPPSFLHLFEDDPRKPYIAYWGEDGSNIFRAANTPPRVTAPADVAERYRWEESQENKNLLLTRSHRSGLKILVGRDISDDLAALTRFRLLLALGGSAIFLVALAGGWWLAGRALVPIDTIALTASRIADGNLDERIEIDESDSELNRLAAVLNGTFDKLSDSIERQKRFTADASHELRTPLTIILSETQRGLRHERNAESYRGIIANCQTAAERMRRLVDSLLQLAREDLTNGSVELVDLADIAFDAARELSPLADAHQSRLTLDITPAQVEGTAADLETLTHTLLSNALTHTPPGTPVTLRTKVVGEEVILAIHDQGPGIPSEHLPHLCDRFYQVDKARSQSQNHSGLGLSIAQSIARKLGGSLTITSDDSNGTTAKVRLPKS</sequence>
<dbReference type="SMART" id="SM00304">
    <property type="entry name" value="HAMP"/>
    <property type="match status" value="1"/>
</dbReference>
<dbReference type="PROSITE" id="PS50885">
    <property type="entry name" value="HAMP"/>
    <property type="match status" value="1"/>
</dbReference>
<dbReference type="Gene3D" id="3.30.565.10">
    <property type="entry name" value="Histidine kinase-like ATPase, C-terminal domain"/>
    <property type="match status" value="1"/>
</dbReference>
<reference evidence="15" key="1">
    <citation type="journal article" date="2014" name="Int. J. Syst. Evol. Microbiol.">
        <title>Complete genome sequence of Corynebacterium casei LMG S-19264T (=DSM 44701T), isolated from a smear-ripened cheese.</title>
        <authorList>
            <consortium name="US DOE Joint Genome Institute (JGI-PGF)"/>
            <person name="Walter F."/>
            <person name="Albersmeier A."/>
            <person name="Kalinowski J."/>
            <person name="Ruckert C."/>
        </authorList>
    </citation>
    <scope>NUCLEOTIDE SEQUENCE</scope>
    <source>
        <strain evidence="15">KCTC 12988</strain>
    </source>
</reference>
<evidence type="ECO:0000256" key="11">
    <source>
        <dbReference type="SAM" id="MobiDB-lite"/>
    </source>
</evidence>
<dbReference type="Proteomes" id="UP000644507">
    <property type="component" value="Unassembled WGS sequence"/>
</dbReference>
<evidence type="ECO:0000256" key="3">
    <source>
        <dbReference type="ARBA" id="ARBA00012438"/>
    </source>
</evidence>
<accession>A0A918TLQ5</accession>
<keyword evidence="9" id="KW-0902">Two-component regulatory system</keyword>
<dbReference type="SUPFAM" id="SSF55874">
    <property type="entry name" value="ATPase domain of HSP90 chaperone/DNA topoisomerase II/histidine kinase"/>
    <property type="match status" value="1"/>
</dbReference>
<dbReference type="InterPro" id="IPR036097">
    <property type="entry name" value="HisK_dim/P_sf"/>
</dbReference>
<dbReference type="RefSeq" id="WP_189569758.1">
    <property type="nucleotide sequence ID" value="NZ_BMXI01000007.1"/>
</dbReference>
<keyword evidence="7 15" id="KW-0418">Kinase</keyword>
<dbReference type="InterPro" id="IPR003661">
    <property type="entry name" value="HisK_dim/P_dom"/>
</dbReference>
<dbReference type="CDD" id="cd00075">
    <property type="entry name" value="HATPase"/>
    <property type="match status" value="1"/>
</dbReference>
<keyword evidence="16" id="KW-1185">Reference proteome</keyword>
<dbReference type="InterPro" id="IPR004358">
    <property type="entry name" value="Sig_transdc_His_kin-like_C"/>
</dbReference>
<evidence type="ECO:0000256" key="1">
    <source>
        <dbReference type="ARBA" id="ARBA00000085"/>
    </source>
</evidence>
<evidence type="ECO:0000256" key="6">
    <source>
        <dbReference type="ARBA" id="ARBA00022692"/>
    </source>
</evidence>
<evidence type="ECO:0000256" key="10">
    <source>
        <dbReference type="ARBA" id="ARBA00023136"/>
    </source>
</evidence>
<dbReference type="CDD" id="cd00082">
    <property type="entry name" value="HisKA"/>
    <property type="match status" value="1"/>
</dbReference>
<dbReference type="Pfam" id="PF02518">
    <property type="entry name" value="HATPase_c"/>
    <property type="match status" value="1"/>
</dbReference>
<dbReference type="Pfam" id="PF00672">
    <property type="entry name" value="HAMP"/>
    <property type="match status" value="1"/>
</dbReference>
<evidence type="ECO:0000259" key="13">
    <source>
        <dbReference type="PROSITE" id="PS50109"/>
    </source>
</evidence>
<name>A0A918TLQ5_9BACT</name>
<dbReference type="InterPro" id="IPR003594">
    <property type="entry name" value="HATPase_dom"/>
</dbReference>
<evidence type="ECO:0000256" key="8">
    <source>
        <dbReference type="ARBA" id="ARBA00022989"/>
    </source>
</evidence>
<dbReference type="AlphaFoldDB" id="A0A918TLQ5"/>
<proteinExistence type="predicted"/>
<feature type="transmembrane region" description="Helical" evidence="12">
    <location>
        <begin position="179"/>
        <end position="200"/>
    </location>
</feature>
<dbReference type="PANTHER" id="PTHR45436:SF5">
    <property type="entry name" value="SENSOR HISTIDINE KINASE TRCS"/>
    <property type="match status" value="1"/>
</dbReference>
<evidence type="ECO:0000256" key="7">
    <source>
        <dbReference type="ARBA" id="ARBA00022777"/>
    </source>
</evidence>
<feature type="domain" description="HAMP" evidence="14">
    <location>
        <begin position="201"/>
        <end position="254"/>
    </location>
</feature>
<organism evidence="15 16">
    <name type="scientific">Roseibacillus persicicus</name>
    <dbReference type="NCBI Taxonomy" id="454148"/>
    <lineage>
        <taxon>Bacteria</taxon>
        <taxon>Pseudomonadati</taxon>
        <taxon>Verrucomicrobiota</taxon>
        <taxon>Verrucomicrobiia</taxon>
        <taxon>Verrucomicrobiales</taxon>
        <taxon>Verrucomicrobiaceae</taxon>
        <taxon>Roseibacillus</taxon>
    </lineage>
</organism>
<feature type="compositionally biased region" description="Polar residues" evidence="11">
    <location>
        <begin position="455"/>
        <end position="466"/>
    </location>
</feature>
<dbReference type="Pfam" id="PF00512">
    <property type="entry name" value="HisKA"/>
    <property type="match status" value="1"/>
</dbReference>
<feature type="transmembrane region" description="Helical" evidence="12">
    <location>
        <begin position="14"/>
        <end position="35"/>
    </location>
</feature>
<comment type="caution">
    <text evidence="15">The sequence shown here is derived from an EMBL/GenBank/DDBJ whole genome shotgun (WGS) entry which is preliminary data.</text>
</comment>
<evidence type="ECO:0000256" key="12">
    <source>
        <dbReference type="SAM" id="Phobius"/>
    </source>
</evidence>
<gene>
    <name evidence="15" type="ORF">GCM10007100_19540</name>
</gene>
<feature type="domain" description="Histidine kinase" evidence="13">
    <location>
        <begin position="262"/>
        <end position="474"/>
    </location>
</feature>